<accession>A0A1E8EY57</accession>
<keyword evidence="5" id="KW-1185">Reference proteome</keyword>
<dbReference type="GO" id="GO:0009228">
    <property type="term" value="P:thiamine biosynthetic process"/>
    <property type="evidence" value="ECO:0007669"/>
    <property type="project" value="UniProtKB-KW"/>
</dbReference>
<evidence type="ECO:0000313" key="5">
    <source>
        <dbReference type="Proteomes" id="UP000175744"/>
    </source>
</evidence>
<sequence length="195" mass="21128">MTNLVYVVTNRKLIKSGNLCEKVEQCLKGGADAIILREKDLPSQELLSICLSLKKVTDKYNIPLIINNNIEVAKESKAFGVQLSFNTFKNEKIDFKGAIGVSIHSLEEAIKAEKLGANYVLAGHVFETNCKKGLKPRGLDFIKNIKSNISIPIIAIGGINNKNVSSVIESGASGVAIMSSAMECDNGEFIVSNLK</sequence>
<evidence type="ECO:0000259" key="3">
    <source>
        <dbReference type="Pfam" id="PF02581"/>
    </source>
</evidence>
<proteinExistence type="predicted"/>
<dbReference type="OrthoDB" id="9815348at2"/>
<dbReference type="GO" id="GO:0005737">
    <property type="term" value="C:cytoplasm"/>
    <property type="evidence" value="ECO:0007669"/>
    <property type="project" value="TreeGrafter"/>
</dbReference>
<evidence type="ECO:0000313" key="4">
    <source>
        <dbReference type="EMBL" id="OFI05863.1"/>
    </source>
</evidence>
<dbReference type="Gene3D" id="3.20.20.70">
    <property type="entry name" value="Aldolase class I"/>
    <property type="match status" value="1"/>
</dbReference>
<gene>
    <name evidence="4" type="primary">tenI</name>
    <name evidence="4" type="ORF">CLOACE_14810</name>
</gene>
<evidence type="ECO:0000256" key="1">
    <source>
        <dbReference type="ARBA" id="ARBA00004948"/>
    </source>
</evidence>
<dbReference type="Proteomes" id="UP000175744">
    <property type="component" value="Unassembled WGS sequence"/>
</dbReference>
<keyword evidence="2" id="KW-0784">Thiamine biosynthesis</keyword>
<dbReference type="STRING" id="1121290.CLAOCE_14810"/>
<name>A0A1E8EY57_9CLOT</name>
<comment type="pathway">
    <text evidence="1">Cofactor biosynthesis; thiamine diphosphate biosynthesis.</text>
</comment>
<dbReference type="RefSeq" id="WP_070110462.1">
    <property type="nucleotide sequence ID" value="NZ_LZFO01000020.1"/>
</dbReference>
<evidence type="ECO:0000256" key="2">
    <source>
        <dbReference type="ARBA" id="ARBA00022977"/>
    </source>
</evidence>
<dbReference type="Pfam" id="PF02581">
    <property type="entry name" value="TMP-TENI"/>
    <property type="match status" value="1"/>
</dbReference>
<reference evidence="4 5" key="1">
    <citation type="submission" date="2016-06" db="EMBL/GenBank/DDBJ databases">
        <title>Genome sequence of Clostridium acetireducens DSM 10703.</title>
        <authorList>
            <person name="Poehlein A."/>
            <person name="Fluechter S."/>
            <person name="Duerre P."/>
            <person name="Daniel R."/>
        </authorList>
    </citation>
    <scope>NUCLEOTIDE SEQUENCE [LARGE SCALE GENOMIC DNA]</scope>
    <source>
        <strain evidence="4 5">DSM 10703</strain>
    </source>
</reference>
<dbReference type="PANTHER" id="PTHR20857">
    <property type="entry name" value="THIAMINE-PHOSPHATE PYROPHOSPHORYLASE"/>
    <property type="match status" value="1"/>
</dbReference>
<dbReference type="InterPro" id="IPR013785">
    <property type="entry name" value="Aldolase_TIM"/>
</dbReference>
<dbReference type="SUPFAM" id="SSF51391">
    <property type="entry name" value="Thiamin phosphate synthase"/>
    <property type="match status" value="1"/>
</dbReference>
<dbReference type="InterPro" id="IPR022998">
    <property type="entry name" value="ThiamineP_synth_TenI"/>
</dbReference>
<dbReference type="InterPro" id="IPR036206">
    <property type="entry name" value="ThiamineP_synth_sf"/>
</dbReference>
<feature type="domain" description="Thiamine phosphate synthase/TenI" evidence="3">
    <location>
        <begin position="5"/>
        <end position="180"/>
    </location>
</feature>
<dbReference type="PATRIC" id="fig|1121290.3.peg.1466"/>
<dbReference type="CDD" id="cd00564">
    <property type="entry name" value="TMP_TenI"/>
    <property type="match status" value="1"/>
</dbReference>
<protein>
    <submittedName>
        <fullName evidence="4">Regulatory protein TenI</fullName>
    </submittedName>
</protein>
<organism evidence="4 5">
    <name type="scientific">Clostridium acetireducens DSM 10703</name>
    <dbReference type="NCBI Taxonomy" id="1121290"/>
    <lineage>
        <taxon>Bacteria</taxon>
        <taxon>Bacillati</taxon>
        <taxon>Bacillota</taxon>
        <taxon>Clostridia</taxon>
        <taxon>Eubacteriales</taxon>
        <taxon>Clostridiaceae</taxon>
        <taxon>Clostridium</taxon>
    </lineage>
</organism>
<dbReference type="AlphaFoldDB" id="A0A1E8EY57"/>
<dbReference type="GO" id="GO:0004789">
    <property type="term" value="F:thiamine-phosphate diphosphorylase activity"/>
    <property type="evidence" value="ECO:0007669"/>
    <property type="project" value="TreeGrafter"/>
</dbReference>
<dbReference type="PANTHER" id="PTHR20857:SF15">
    <property type="entry name" value="THIAMINE-PHOSPHATE SYNTHASE"/>
    <property type="match status" value="1"/>
</dbReference>
<dbReference type="EMBL" id="LZFO01000020">
    <property type="protein sequence ID" value="OFI05863.1"/>
    <property type="molecule type" value="Genomic_DNA"/>
</dbReference>
<comment type="caution">
    <text evidence="4">The sequence shown here is derived from an EMBL/GenBank/DDBJ whole genome shotgun (WGS) entry which is preliminary data.</text>
</comment>